<dbReference type="GO" id="GO:0016301">
    <property type="term" value="F:kinase activity"/>
    <property type="evidence" value="ECO:0007669"/>
    <property type="project" value="UniProtKB-KW"/>
</dbReference>
<dbReference type="GO" id="GO:0032784">
    <property type="term" value="P:regulation of DNA-templated transcription elongation"/>
    <property type="evidence" value="ECO:0007669"/>
    <property type="project" value="InterPro"/>
</dbReference>
<dbReference type="GO" id="GO:0003677">
    <property type="term" value="F:DNA binding"/>
    <property type="evidence" value="ECO:0007669"/>
    <property type="project" value="InterPro"/>
</dbReference>
<sequence length="134" mass="14627">MTRSTFVLTHKDAQIIGRTAHDRLTPPPSKDILSNKVASADVVSQDSVPDNVATLGSRVLYRINDGALEEGRLSLCKREGVQGTMLPLNSLRGAMLIGMAEGQRAEFRDYQGADHVIVLESVCFQPEHRLARAA</sequence>
<dbReference type="InterPro" id="IPR036953">
    <property type="entry name" value="GreA/GreB_C_sf"/>
</dbReference>
<evidence type="ECO:0000313" key="1">
    <source>
        <dbReference type="EMBL" id="MXO64919.1"/>
    </source>
</evidence>
<gene>
    <name evidence="1" type="ORF">GRI91_04030</name>
</gene>
<keyword evidence="1" id="KW-0418">Kinase</keyword>
<keyword evidence="1" id="KW-0808">Transferase</keyword>
<evidence type="ECO:0000313" key="2">
    <source>
        <dbReference type="Proteomes" id="UP000438476"/>
    </source>
</evidence>
<dbReference type="Proteomes" id="UP000438476">
    <property type="component" value="Unassembled WGS sequence"/>
</dbReference>
<proteinExistence type="predicted"/>
<comment type="caution">
    <text evidence="1">The sequence shown here is derived from an EMBL/GenBank/DDBJ whole genome shotgun (WGS) entry which is preliminary data.</text>
</comment>
<protein>
    <submittedName>
        <fullName evidence="1">Nucleoside-diphosphate kinase</fullName>
    </submittedName>
</protein>
<dbReference type="EMBL" id="WTYT01000001">
    <property type="protein sequence ID" value="MXO64919.1"/>
    <property type="molecule type" value="Genomic_DNA"/>
</dbReference>
<name>A0A6I4T3Q8_9SPHN</name>
<organism evidence="1 2">
    <name type="scientific">Altericroceibacterium endophyticum</name>
    <dbReference type="NCBI Taxonomy" id="1808508"/>
    <lineage>
        <taxon>Bacteria</taxon>
        <taxon>Pseudomonadati</taxon>
        <taxon>Pseudomonadota</taxon>
        <taxon>Alphaproteobacteria</taxon>
        <taxon>Sphingomonadales</taxon>
        <taxon>Erythrobacteraceae</taxon>
        <taxon>Altericroceibacterium</taxon>
    </lineage>
</organism>
<dbReference type="Gene3D" id="3.10.50.30">
    <property type="entry name" value="Transcription elongation factor, GreA/GreB, C-terminal domain"/>
    <property type="match status" value="1"/>
</dbReference>
<dbReference type="AlphaFoldDB" id="A0A6I4T3Q8"/>
<dbReference type="OrthoDB" id="7873913at2"/>
<reference evidence="1 2" key="1">
    <citation type="submission" date="2019-12" db="EMBL/GenBank/DDBJ databases">
        <title>Genomic-based taxomic classification of the family Erythrobacteraceae.</title>
        <authorList>
            <person name="Xu L."/>
        </authorList>
    </citation>
    <scope>NUCLEOTIDE SEQUENCE [LARGE SCALE GENOMIC DNA]</scope>
    <source>
        <strain evidence="1 2">LMG 29518</strain>
    </source>
</reference>
<accession>A0A6I4T3Q8</accession>
<keyword evidence="2" id="KW-1185">Reference proteome</keyword>
<dbReference type="RefSeq" id="WP_160735292.1">
    <property type="nucleotide sequence ID" value="NZ_WTYT01000001.1"/>
</dbReference>